<feature type="region of interest" description="Disordered" evidence="1">
    <location>
        <begin position="230"/>
        <end position="267"/>
    </location>
</feature>
<reference evidence="4" key="1">
    <citation type="submission" date="2023-07" db="EMBL/GenBank/DDBJ databases">
        <title>Novel species in the genus Lipingzhangella isolated from Sambhar Salt Lake.</title>
        <authorList>
            <person name="Jiya N."/>
            <person name="Kajale S."/>
            <person name="Sharma A."/>
        </authorList>
    </citation>
    <scope>NUCLEOTIDE SEQUENCE [LARGE SCALE GENOMIC DNA]</scope>
    <source>
        <strain evidence="4">LS1_29</strain>
    </source>
</reference>
<organism evidence="3 4">
    <name type="scientific">Lipingzhangella rawalii</name>
    <dbReference type="NCBI Taxonomy" id="2055835"/>
    <lineage>
        <taxon>Bacteria</taxon>
        <taxon>Bacillati</taxon>
        <taxon>Actinomycetota</taxon>
        <taxon>Actinomycetes</taxon>
        <taxon>Streptosporangiales</taxon>
        <taxon>Nocardiopsidaceae</taxon>
        <taxon>Lipingzhangella</taxon>
    </lineage>
</organism>
<name>A0ABU2H4J9_9ACTN</name>
<feature type="compositionally biased region" description="Low complexity" evidence="1">
    <location>
        <begin position="244"/>
        <end position="267"/>
    </location>
</feature>
<dbReference type="Proteomes" id="UP001250214">
    <property type="component" value="Unassembled WGS sequence"/>
</dbReference>
<evidence type="ECO:0000256" key="2">
    <source>
        <dbReference type="SAM" id="SignalP"/>
    </source>
</evidence>
<comment type="caution">
    <text evidence="3">The sequence shown here is derived from an EMBL/GenBank/DDBJ whole genome shotgun (WGS) entry which is preliminary data.</text>
</comment>
<evidence type="ECO:0000256" key="1">
    <source>
        <dbReference type="SAM" id="MobiDB-lite"/>
    </source>
</evidence>
<dbReference type="RefSeq" id="WP_310911314.1">
    <property type="nucleotide sequence ID" value="NZ_JAVLVT010000002.1"/>
</dbReference>
<dbReference type="EMBL" id="JAVLVT010000002">
    <property type="protein sequence ID" value="MDS1269775.1"/>
    <property type="molecule type" value="Genomic_DNA"/>
</dbReference>
<evidence type="ECO:0000313" key="3">
    <source>
        <dbReference type="EMBL" id="MDS1269775.1"/>
    </source>
</evidence>
<proteinExistence type="predicted"/>
<evidence type="ECO:0008006" key="5">
    <source>
        <dbReference type="Google" id="ProtNLM"/>
    </source>
</evidence>
<keyword evidence="4" id="KW-1185">Reference proteome</keyword>
<gene>
    <name evidence="3" type="ORF">RIF23_05645</name>
</gene>
<sequence length="267" mass="28217">MPTGSSRPGPWSVLAVGSAAAVLLAGCGPQQAGAAAIVGDQRVTDAEILDTAADVEAMAQTGDEAELAADLVLYRVVLALIDHIAEDRDVTAAQGEIDSRTGEIQRQQELAGQEMPDSLVEAEARAAVLAEGIAETAPAEDLTELREATLEGADEELAMRGELMQDLSGDELDAFVEEQLAEQEELLEQQLPQLYLNEVVIPQYLDDTEIDVSPRYGTFDQDTLHLDAGASALSAEEPGEDLMPGFPEQPGAPGQPQAPDAQPEMGE</sequence>
<feature type="chain" id="PRO_5046589437" description="SurA-like protein" evidence="2">
    <location>
        <begin position="35"/>
        <end position="267"/>
    </location>
</feature>
<accession>A0ABU2H4J9</accession>
<dbReference type="PROSITE" id="PS51257">
    <property type="entry name" value="PROKAR_LIPOPROTEIN"/>
    <property type="match status" value="1"/>
</dbReference>
<feature type="signal peptide" evidence="2">
    <location>
        <begin position="1"/>
        <end position="34"/>
    </location>
</feature>
<protein>
    <recommendedName>
        <fullName evidence="5">SurA-like protein</fullName>
    </recommendedName>
</protein>
<evidence type="ECO:0000313" key="4">
    <source>
        <dbReference type="Proteomes" id="UP001250214"/>
    </source>
</evidence>
<keyword evidence="2" id="KW-0732">Signal</keyword>